<evidence type="ECO:0000313" key="1">
    <source>
        <dbReference type="EMBL" id="GHO47761.1"/>
    </source>
</evidence>
<name>A0A8J3I5G1_9CHLR</name>
<dbReference type="AlphaFoldDB" id="A0A8J3I5G1"/>
<dbReference type="Proteomes" id="UP000612362">
    <property type="component" value="Unassembled WGS sequence"/>
</dbReference>
<sequence>MFGREPDVEPREDSDAWDLALMSWLQRAEGTPESAGWLRLEVDDLASRRAQVQTEQGITCSHSKRISGRAV</sequence>
<gene>
    <name evidence="1" type="ORF">KSX_59240</name>
</gene>
<reference evidence="1" key="1">
    <citation type="submission" date="2020-10" db="EMBL/GenBank/DDBJ databases">
        <title>Taxonomic study of unclassified bacteria belonging to the class Ktedonobacteria.</title>
        <authorList>
            <person name="Yabe S."/>
            <person name="Wang C.M."/>
            <person name="Zheng Y."/>
            <person name="Sakai Y."/>
            <person name="Cavaletti L."/>
            <person name="Monciardini P."/>
            <person name="Donadio S."/>
        </authorList>
    </citation>
    <scope>NUCLEOTIDE SEQUENCE</scope>
    <source>
        <strain evidence="1">SOSP1-1</strain>
    </source>
</reference>
<keyword evidence="2" id="KW-1185">Reference proteome</keyword>
<evidence type="ECO:0000313" key="2">
    <source>
        <dbReference type="Proteomes" id="UP000612362"/>
    </source>
</evidence>
<dbReference type="EMBL" id="BNJF01000003">
    <property type="protein sequence ID" value="GHO47761.1"/>
    <property type="molecule type" value="Genomic_DNA"/>
</dbReference>
<accession>A0A8J3I5G1</accession>
<comment type="caution">
    <text evidence="1">The sequence shown here is derived from an EMBL/GenBank/DDBJ whole genome shotgun (WGS) entry which is preliminary data.</text>
</comment>
<proteinExistence type="predicted"/>
<organism evidence="1 2">
    <name type="scientific">Ktedonospora formicarum</name>
    <dbReference type="NCBI Taxonomy" id="2778364"/>
    <lineage>
        <taxon>Bacteria</taxon>
        <taxon>Bacillati</taxon>
        <taxon>Chloroflexota</taxon>
        <taxon>Ktedonobacteria</taxon>
        <taxon>Ktedonobacterales</taxon>
        <taxon>Ktedonobacteraceae</taxon>
        <taxon>Ktedonospora</taxon>
    </lineage>
</organism>
<protein>
    <submittedName>
        <fullName evidence="1">Uncharacterized protein</fullName>
    </submittedName>
</protein>